<protein>
    <recommendedName>
        <fullName evidence="5">HTH lysR-type domain-containing protein</fullName>
    </recommendedName>
</protein>
<organism evidence="6 7">
    <name type="scientific">Streptomyces glaucus</name>
    <dbReference type="NCBI Taxonomy" id="284029"/>
    <lineage>
        <taxon>Bacteria</taxon>
        <taxon>Bacillati</taxon>
        <taxon>Actinomycetota</taxon>
        <taxon>Actinomycetes</taxon>
        <taxon>Kitasatosporales</taxon>
        <taxon>Streptomycetaceae</taxon>
        <taxon>Streptomyces</taxon>
    </lineage>
</organism>
<feature type="domain" description="HTH lysR-type" evidence="5">
    <location>
        <begin position="1"/>
        <end position="45"/>
    </location>
</feature>
<dbReference type="EMBL" id="BAAATK010000004">
    <property type="protein sequence ID" value="GAA2425053.1"/>
    <property type="molecule type" value="Genomic_DNA"/>
</dbReference>
<dbReference type="Gene3D" id="1.10.10.10">
    <property type="entry name" value="Winged helix-like DNA-binding domain superfamily/Winged helix DNA-binding domain"/>
    <property type="match status" value="1"/>
</dbReference>
<evidence type="ECO:0000256" key="4">
    <source>
        <dbReference type="ARBA" id="ARBA00023163"/>
    </source>
</evidence>
<evidence type="ECO:0000256" key="1">
    <source>
        <dbReference type="ARBA" id="ARBA00009437"/>
    </source>
</evidence>
<evidence type="ECO:0000256" key="3">
    <source>
        <dbReference type="ARBA" id="ARBA00023125"/>
    </source>
</evidence>
<keyword evidence="2" id="KW-0805">Transcription regulation</keyword>
<gene>
    <name evidence="6" type="ORF">GCM10010421_09630</name>
</gene>
<evidence type="ECO:0000259" key="5">
    <source>
        <dbReference type="PROSITE" id="PS50931"/>
    </source>
</evidence>
<evidence type="ECO:0000313" key="7">
    <source>
        <dbReference type="Proteomes" id="UP001500460"/>
    </source>
</evidence>
<dbReference type="PROSITE" id="PS50931">
    <property type="entry name" value="HTH_LYSR"/>
    <property type="match status" value="1"/>
</dbReference>
<accession>A0ABN3J9G4</accession>
<name>A0ABN3J9G4_9ACTN</name>
<proteinExistence type="inferred from homology"/>
<evidence type="ECO:0000313" key="6">
    <source>
        <dbReference type="EMBL" id="GAA2425053.1"/>
    </source>
</evidence>
<comment type="similarity">
    <text evidence="1">Belongs to the LysR transcriptional regulatory family.</text>
</comment>
<sequence length="93" mass="10174">MLSFTQAARNLYCAQSTVTGQIKSLEKGLGVQLFHRKGRCPIELTEAGVLLQQRAALILEAVDSADRDVRRAALPRPRSLSGRKAADTLRLQA</sequence>
<dbReference type="PANTHER" id="PTHR30126">
    <property type="entry name" value="HTH-TYPE TRANSCRIPTIONAL REGULATOR"/>
    <property type="match status" value="1"/>
</dbReference>
<keyword evidence="3" id="KW-0238">DNA-binding</keyword>
<dbReference type="SUPFAM" id="SSF46785">
    <property type="entry name" value="Winged helix' DNA-binding domain"/>
    <property type="match status" value="1"/>
</dbReference>
<dbReference type="PRINTS" id="PR00039">
    <property type="entry name" value="HTHLYSR"/>
</dbReference>
<evidence type="ECO:0000256" key="2">
    <source>
        <dbReference type="ARBA" id="ARBA00023015"/>
    </source>
</evidence>
<dbReference type="Pfam" id="PF00126">
    <property type="entry name" value="HTH_1"/>
    <property type="match status" value="1"/>
</dbReference>
<keyword evidence="4" id="KW-0804">Transcription</keyword>
<keyword evidence="7" id="KW-1185">Reference proteome</keyword>
<dbReference type="Proteomes" id="UP001500460">
    <property type="component" value="Unassembled WGS sequence"/>
</dbReference>
<dbReference type="InterPro" id="IPR000847">
    <property type="entry name" value="LysR_HTH_N"/>
</dbReference>
<dbReference type="InterPro" id="IPR036390">
    <property type="entry name" value="WH_DNA-bd_sf"/>
</dbReference>
<dbReference type="InterPro" id="IPR036388">
    <property type="entry name" value="WH-like_DNA-bd_sf"/>
</dbReference>
<reference evidence="6 7" key="1">
    <citation type="journal article" date="2019" name="Int. J. Syst. Evol. Microbiol.">
        <title>The Global Catalogue of Microorganisms (GCM) 10K type strain sequencing project: providing services to taxonomists for standard genome sequencing and annotation.</title>
        <authorList>
            <consortium name="The Broad Institute Genomics Platform"/>
            <consortium name="The Broad Institute Genome Sequencing Center for Infectious Disease"/>
            <person name="Wu L."/>
            <person name="Ma J."/>
        </authorList>
    </citation>
    <scope>NUCLEOTIDE SEQUENCE [LARGE SCALE GENOMIC DNA]</scope>
    <source>
        <strain evidence="6 7">JCM 6922</strain>
    </source>
</reference>
<dbReference type="PANTHER" id="PTHR30126:SF40">
    <property type="entry name" value="HTH-TYPE TRANSCRIPTIONAL REGULATOR GLTR"/>
    <property type="match status" value="1"/>
</dbReference>
<comment type="caution">
    <text evidence="6">The sequence shown here is derived from an EMBL/GenBank/DDBJ whole genome shotgun (WGS) entry which is preliminary data.</text>
</comment>